<feature type="domain" description="GH10" evidence="12">
    <location>
        <begin position="34"/>
        <end position="349"/>
    </location>
</feature>
<dbReference type="PROSITE" id="PS51760">
    <property type="entry name" value="GH10_2"/>
    <property type="match status" value="1"/>
</dbReference>
<dbReference type="Proteomes" id="UP000319837">
    <property type="component" value="Unassembled WGS sequence"/>
</dbReference>
<evidence type="ECO:0000313" key="14">
    <source>
        <dbReference type="Proteomes" id="UP000319837"/>
    </source>
</evidence>
<name>A0A553SIL7_NIACI</name>
<dbReference type="GO" id="GO:0031176">
    <property type="term" value="F:endo-1,4-beta-xylanase activity"/>
    <property type="evidence" value="ECO:0007669"/>
    <property type="project" value="UniProtKB-EC"/>
</dbReference>
<keyword evidence="4 13" id="KW-0858">Xylan degradation</keyword>
<keyword evidence="7 11" id="KW-0119">Carbohydrate metabolism</keyword>
<evidence type="ECO:0000256" key="3">
    <source>
        <dbReference type="ARBA" id="ARBA00007495"/>
    </source>
</evidence>
<dbReference type="AlphaFoldDB" id="A0A553SIL7"/>
<comment type="caution">
    <text evidence="13">The sequence shown here is derived from an EMBL/GenBank/DDBJ whole genome shotgun (WGS) entry which is preliminary data.</text>
</comment>
<protein>
    <recommendedName>
        <fullName evidence="11">Beta-xylanase</fullName>
        <ecNumber evidence="11">3.2.1.8</ecNumber>
    </recommendedName>
</protein>
<dbReference type="SMART" id="SM00633">
    <property type="entry name" value="Glyco_10"/>
    <property type="match status" value="1"/>
</dbReference>
<dbReference type="Pfam" id="PF00331">
    <property type="entry name" value="Glyco_hydro_10"/>
    <property type="match status" value="1"/>
</dbReference>
<dbReference type="PANTHER" id="PTHR31490:SF88">
    <property type="entry name" value="BETA-XYLANASE"/>
    <property type="match status" value="1"/>
</dbReference>
<evidence type="ECO:0000256" key="5">
    <source>
        <dbReference type="ARBA" id="ARBA00022729"/>
    </source>
</evidence>
<evidence type="ECO:0000256" key="9">
    <source>
        <dbReference type="ARBA" id="ARBA00023326"/>
    </source>
</evidence>
<reference evidence="14" key="1">
    <citation type="submission" date="2018-10" db="EMBL/GenBank/DDBJ databases">
        <title>FDA dAtabase for Regulatory Grade micrObial Sequences (FDA-ARGOS): Supporting development and validation of Infectious Disease Dx tests.</title>
        <authorList>
            <person name="Minogue T."/>
            <person name="Wolcott M."/>
            <person name="Wasieloski L."/>
            <person name="Aguilar W."/>
            <person name="Moore D."/>
            <person name="Tallon L."/>
            <person name="Sadzewicz L."/>
            <person name="Sengamalay N."/>
            <person name="Ott S."/>
            <person name="Godinez A."/>
            <person name="Nagaraj S."/>
            <person name="Vavikolanu K."/>
            <person name="Vyas G."/>
            <person name="Nadendla S."/>
            <person name="George J."/>
            <person name="Sichtig H."/>
        </authorList>
    </citation>
    <scope>NUCLEOTIDE SEQUENCE [LARGE SCALE GENOMIC DNA]</scope>
    <source>
        <strain evidence="14">FDAARGOS_343</strain>
    </source>
</reference>
<comment type="pathway">
    <text evidence="2">Glycan degradation; xylan degradation.</text>
</comment>
<evidence type="ECO:0000256" key="1">
    <source>
        <dbReference type="ARBA" id="ARBA00000681"/>
    </source>
</evidence>
<evidence type="ECO:0000313" key="13">
    <source>
        <dbReference type="EMBL" id="TRZ36830.1"/>
    </source>
</evidence>
<dbReference type="InterPro" id="IPR001000">
    <property type="entry name" value="GH10_dom"/>
</dbReference>
<dbReference type="PROSITE" id="PS00591">
    <property type="entry name" value="GH10_1"/>
    <property type="match status" value="1"/>
</dbReference>
<evidence type="ECO:0000256" key="10">
    <source>
        <dbReference type="PROSITE-ProRule" id="PRU10061"/>
    </source>
</evidence>
<evidence type="ECO:0000256" key="11">
    <source>
        <dbReference type="RuleBase" id="RU361174"/>
    </source>
</evidence>
<dbReference type="EC" id="3.2.1.8" evidence="11"/>
<dbReference type="PRINTS" id="PR00134">
    <property type="entry name" value="GLHYDRLASE10"/>
</dbReference>
<sequence length="361" mass="41974">MYYLNKPKKILLLFLIIILALISIIIIGKSNKDAKENISLRSLADNQNFYVGAAVNSLYLDKDEKYKELINDEVNLVTTENEMKFDIIHPEEYRYDFSAADKIVNFAKENNQKIRGHTLVWHHRIPKWLEEGQFTKNEVKEILKQHIQTVVGRYKGQIYAWDVVNEAFNDDGSLRENFWLKTLGPQYIEWSFQWAHEADPNALLFYNDFGIEMVNSKSIKVLETLNSLKQKGVPIDGIGLQMHTHLASKINISNLENVMQNFSSVGLQIQITELDIGIAEGKESKNIKSKLQAKYYSDIFKICLKNEDCTAIVLWGITDKYTYRIKEEEPLIFDTKYKPKEAYWSISETLQTIKRKMEGNK</sequence>
<evidence type="ECO:0000256" key="8">
    <source>
        <dbReference type="ARBA" id="ARBA00023295"/>
    </source>
</evidence>
<dbReference type="PANTHER" id="PTHR31490">
    <property type="entry name" value="GLYCOSYL HYDROLASE"/>
    <property type="match status" value="1"/>
</dbReference>
<dbReference type="InterPro" id="IPR031158">
    <property type="entry name" value="GH10_AS"/>
</dbReference>
<dbReference type="EMBL" id="RIBP01000004">
    <property type="protein sequence ID" value="TRZ36830.1"/>
    <property type="molecule type" value="Genomic_DNA"/>
</dbReference>
<evidence type="ECO:0000256" key="6">
    <source>
        <dbReference type="ARBA" id="ARBA00022801"/>
    </source>
</evidence>
<dbReference type="InterPro" id="IPR017853">
    <property type="entry name" value="GH"/>
</dbReference>
<comment type="similarity">
    <text evidence="3 11">Belongs to the glycosyl hydrolase 10 (cellulase F) family.</text>
</comment>
<organism evidence="13 14">
    <name type="scientific">Niallia circulans</name>
    <name type="common">Bacillus circulans</name>
    <dbReference type="NCBI Taxonomy" id="1397"/>
    <lineage>
        <taxon>Bacteria</taxon>
        <taxon>Bacillati</taxon>
        <taxon>Bacillota</taxon>
        <taxon>Bacilli</taxon>
        <taxon>Bacillales</taxon>
        <taxon>Bacillaceae</taxon>
        <taxon>Niallia</taxon>
    </lineage>
</organism>
<evidence type="ECO:0000256" key="7">
    <source>
        <dbReference type="ARBA" id="ARBA00023277"/>
    </source>
</evidence>
<dbReference type="SUPFAM" id="SSF51445">
    <property type="entry name" value="(Trans)glycosidases"/>
    <property type="match status" value="1"/>
</dbReference>
<proteinExistence type="inferred from homology"/>
<gene>
    <name evidence="13" type="ORF">CEQ21_15075</name>
</gene>
<evidence type="ECO:0000259" key="12">
    <source>
        <dbReference type="PROSITE" id="PS51760"/>
    </source>
</evidence>
<keyword evidence="5" id="KW-0732">Signal</keyword>
<dbReference type="UniPathway" id="UPA00114"/>
<comment type="catalytic activity">
    <reaction evidence="1 11">
        <text>Endohydrolysis of (1-&gt;4)-beta-D-xylosidic linkages in xylans.</text>
        <dbReference type="EC" id="3.2.1.8"/>
    </reaction>
</comment>
<keyword evidence="8 11" id="KW-0326">Glycosidase</keyword>
<dbReference type="GO" id="GO:0045493">
    <property type="term" value="P:xylan catabolic process"/>
    <property type="evidence" value="ECO:0007669"/>
    <property type="project" value="UniProtKB-UniPathway"/>
</dbReference>
<evidence type="ECO:0000256" key="2">
    <source>
        <dbReference type="ARBA" id="ARBA00004851"/>
    </source>
</evidence>
<feature type="active site" description="Nucleophile" evidence="10">
    <location>
        <position position="273"/>
    </location>
</feature>
<dbReference type="InterPro" id="IPR044846">
    <property type="entry name" value="GH10"/>
</dbReference>
<accession>A0A553SIL7</accession>
<keyword evidence="6 11" id="KW-0378">Hydrolase</keyword>
<evidence type="ECO:0000256" key="4">
    <source>
        <dbReference type="ARBA" id="ARBA00022651"/>
    </source>
</evidence>
<dbReference type="Gene3D" id="3.20.20.80">
    <property type="entry name" value="Glycosidases"/>
    <property type="match status" value="1"/>
</dbReference>
<keyword evidence="9 11" id="KW-0624">Polysaccharide degradation</keyword>